<name>A0A803PS05_CANSA</name>
<protein>
    <submittedName>
        <fullName evidence="1">Uncharacterized protein</fullName>
    </submittedName>
</protein>
<keyword evidence="2" id="KW-1185">Reference proteome</keyword>
<dbReference type="EMBL" id="UZAU01000465">
    <property type="status" value="NOT_ANNOTATED_CDS"/>
    <property type="molecule type" value="Genomic_DNA"/>
</dbReference>
<dbReference type="Gramene" id="evm.model.05.824">
    <property type="protein sequence ID" value="cds.evm.model.05.824"/>
    <property type="gene ID" value="evm.TU.05.824"/>
</dbReference>
<dbReference type="AlphaFoldDB" id="A0A803PS05"/>
<evidence type="ECO:0000313" key="2">
    <source>
        <dbReference type="Proteomes" id="UP000596661"/>
    </source>
</evidence>
<dbReference type="Proteomes" id="UP000596661">
    <property type="component" value="Chromosome 5"/>
</dbReference>
<organism evidence="1 2">
    <name type="scientific">Cannabis sativa</name>
    <name type="common">Hemp</name>
    <name type="synonym">Marijuana</name>
    <dbReference type="NCBI Taxonomy" id="3483"/>
    <lineage>
        <taxon>Eukaryota</taxon>
        <taxon>Viridiplantae</taxon>
        <taxon>Streptophyta</taxon>
        <taxon>Embryophyta</taxon>
        <taxon>Tracheophyta</taxon>
        <taxon>Spermatophyta</taxon>
        <taxon>Magnoliopsida</taxon>
        <taxon>eudicotyledons</taxon>
        <taxon>Gunneridae</taxon>
        <taxon>Pentapetalae</taxon>
        <taxon>rosids</taxon>
        <taxon>fabids</taxon>
        <taxon>Rosales</taxon>
        <taxon>Cannabaceae</taxon>
        <taxon>Cannabis</taxon>
    </lineage>
</organism>
<accession>A0A803PS05</accession>
<reference evidence="1" key="1">
    <citation type="submission" date="2018-11" db="EMBL/GenBank/DDBJ databases">
        <authorList>
            <person name="Grassa J C."/>
        </authorList>
    </citation>
    <scope>NUCLEOTIDE SEQUENCE [LARGE SCALE GENOMIC DNA]</scope>
</reference>
<evidence type="ECO:0000313" key="1">
    <source>
        <dbReference type="EnsemblPlants" id="cds.evm.model.05.824"/>
    </source>
</evidence>
<sequence>MGPKKDVLNGMDNHFGVVQTVVNRQLGELCSTFDQKFEFVSGQLAMVLQALTDLHPPSKTMRLDLQSQTLFVAQSSLRCPHIRGDDDSIDGDASHGSRWNTNDVPFHHGPLLNIFCRCSLRPFRLGTTTEEFLFGTQEALVKDYLIYWESLASRVSSIPKHILEGNFVKGLKDEINSVDSLTAFCFFLSSK</sequence>
<proteinExistence type="predicted"/>
<dbReference type="EnsemblPlants" id="evm.model.05.824">
    <property type="protein sequence ID" value="cds.evm.model.05.824"/>
    <property type="gene ID" value="evm.TU.05.824"/>
</dbReference>
<reference evidence="1" key="2">
    <citation type="submission" date="2021-03" db="UniProtKB">
        <authorList>
            <consortium name="EnsemblPlants"/>
        </authorList>
    </citation>
    <scope>IDENTIFICATION</scope>
</reference>